<evidence type="ECO:0000256" key="13">
    <source>
        <dbReference type="PIRSR" id="PIRSR000168-2"/>
    </source>
</evidence>
<dbReference type="FunFam" id="2.40.110.10:FF:000005">
    <property type="entry name" value="Acyl-coenzyme A oxidase"/>
    <property type="match status" value="1"/>
</dbReference>
<feature type="domain" description="Acyl-CoA oxidase/dehydrogenase middle" evidence="15">
    <location>
        <begin position="149"/>
        <end position="265"/>
    </location>
</feature>
<dbReference type="InterPro" id="IPR046373">
    <property type="entry name" value="Acyl-CoA_Oxase/DH_mid-dom_sf"/>
</dbReference>
<dbReference type="GO" id="GO:0005777">
    <property type="term" value="C:peroxisome"/>
    <property type="evidence" value="ECO:0007669"/>
    <property type="project" value="UniProtKB-SubCell"/>
</dbReference>
<evidence type="ECO:0000256" key="9">
    <source>
        <dbReference type="ARBA" id="ARBA00023098"/>
    </source>
</evidence>
<dbReference type="InterPro" id="IPR055060">
    <property type="entry name" value="ACOX_C_alpha1"/>
</dbReference>
<dbReference type="InterPro" id="IPR036250">
    <property type="entry name" value="AcylCo_DH-like_C"/>
</dbReference>
<dbReference type="Gene3D" id="1.20.140.10">
    <property type="entry name" value="Butyryl-CoA Dehydrogenase, subunit A, domain 3"/>
    <property type="match status" value="2"/>
</dbReference>
<proteinExistence type="inferred from homology"/>
<keyword evidence="10" id="KW-0576">Peroxisome</keyword>
<dbReference type="Pfam" id="PF22924">
    <property type="entry name" value="ACOX_C_alpha1"/>
    <property type="match status" value="1"/>
</dbReference>
<dbReference type="SUPFAM" id="SSF56645">
    <property type="entry name" value="Acyl-CoA dehydrogenase NM domain-like"/>
    <property type="match status" value="1"/>
</dbReference>
<dbReference type="GO" id="GO:0071949">
    <property type="term" value="F:FAD binding"/>
    <property type="evidence" value="ECO:0007669"/>
    <property type="project" value="InterPro"/>
</dbReference>
<dbReference type="InterPro" id="IPR002655">
    <property type="entry name" value="Acyl-CoA_oxidase_C"/>
</dbReference>
<gene>
    <name evidence="17" type="primary">ACOX1</name>
    <name evidence="17" type="ORF">TSPGSL018_5070</name>
</gene>
<evidence type="ECO:0000256" key="8">
    <source>
        <dbReference type="ARBA" id="ARBA00023002"/>
    </source>
</evidence>
<evidence type="ECO:0000259" key="16">
    <source>
        <dbReference type="Pfam" id="PF22924"/>
    </source>
</evidence>
<evidence type="ECO:0000259" key="14">
    <source>
        <dbReference type="Pfam" id="PF01756"/>
    </source>
</evidence>
<keyword evidence="5 11" id="KW-0285">Flavoprotein</keyword>
<evidence type="ECO:0000259" key="15">
    <source>
        <dbReference type="Pfam" id="PF02770"/>
    </source>
</evidence>
<dbReference type="Gene3D" id="2.40.110.10">
    <property type="entry name" value="Butyryl-CoA Dehydrogenase, subunit A, domain 2"/>
    <property type="match status" value="1"/>
</dbReference>
<dbReference type="EMBL" id="GBEZ01016220">
    <property type="protein sequence ID" value="JAC70012.1"/>
    <property type="molecule type" value="Transcribed_RNA"/>
</dbReference>
<evidence type="ECO:0000256" key="12">
    <source>
        <dbReference type="PIRSR" id="PIRSR000168-1"/>
    </source>
</evidence>
<feature type="binding site" evidence="13">
    <location>
        <position position="192"/>
    </location>
    <ligand>
        <name>FAD</name>
        <dbReference type="ChEBI" id="CHEBI:57692"/>
    </ligand>
</feature>
<feature type="domain" description="Acyl-CoA oxidase C-alpha1" evidence="16">
    <location>
        <begin position="301"/>
        <end position="457"/>
    </location>
</feature>
<dbReference type="PANTHER" id="PTHR10909">
    <property type="entry name" value="ELECTRON TRANSPORT OXIDOREDUCTASE"/>
    <property type="match status" value="1"/>
</dbReference>
<dbReference type="SUPFAM" id="SSF47203">
    <property type="entry name" value="Acyl-CoA dehydrogenase C-terminal domain-like"/>
    <property type="match status" value="2"/>
</dbReference>
<keyword evidence="8" id="KW-0560">Oxidoreductase</keyword>
<evidence type="ECO:0000256" key="1">
    <source>
        <dbReference type="ARBA" id="ARBA00001201"/>
    </source>
</evidence>
<feature type="active site" description="Proton acceptor" evidence="12">
    <location>
        <position position="442"/>
    </location>
</feature>
<protein>
    <recommendedName>
        <fullName evidence="11">Acyl-coenzyme A oxidase</fullName>
    </recommendedName>
</protein>
<comment type="cofactor">
    <cofactor evidence="2">
        <name>FAD</name>
        <dbReference type="ChEBI" id="CHEBI:57692"/>
    </cofactor>
</comment>
<dbReference type="GO" id="GO:0033540">
    <property type="term" value="P:fatty acid beta-oxidation using acyl-CoA oxidase"/>
    <property type="evidence" value="ECO:0007669"/>
    <property type="project" value="TreeGrafter"/>
</dbReference>
<evidence type="ECO:0000256" key="3">
    <source>
        <dbReference type="ARBA" id="ARBA00004275"/>
    </source>
</evidence>
<evidence type="ECO:0000256" key="11">
    <source>
        <dbReference type="PIRNR" id="PIRNR000168"/>
    </source>
</evidence>
<evidence type="ECO:0000256" key="6">
    <source>
        <dbReference type="ARBA" id="ARBA00022827"/>
    </source>
</evidence>
<comment type="catalytic activity">
    <reaction evidence="1">
        <text>a 2,3-saturated acyl-CoA + O2 = a (2E)-enoyl-CoA + H2O2</text>
        <dbReference type="Rhea" id="RHEA:38959"/>
        <dbReference type="ChEBI" id="CHEBI:15379"/>
        <dbReference type="ChEBI" id="CHEBI:16240"/>
        <dbReference type="ChEBI" id="CHEBI:58856"/>
        <dbReference type="ChEBI" id="CHEBI:65111"/>
        <dbReference type="EC" id="1.3.3.6"/>
    </reaction>
</comment>
<dbReference type="PANTHER" id="PTHR10909:SF378">
    <property type="entry name" value="ACYL-COENZYME A OXIDASE"/>
    <property type="match status" value="1"/>
</dbReference>
<dbReference type="PIRSF" id="PIRSF000168">
    <property type="entry name" value="Acyl-CoA_oxidase"/>
    <property type="match status" value="1"/>
</dbReference>
<organism evidence="17">
    <name type="scientific">Tetraselmis sp. GSL018</name>
    <dbReference type="NCBI Taxonomy" id="582737"/>
    <lineage>
        <taxon>Eukaryota</taxon>
        <taxon>Viridiplantae</taxon>
        <taxon>Chlorophyta</taxon>
        <taxon>core chlorophytes</taxon>
        <taxon>Chlorodendrophyceae</taxon>
        <taxon>Chlorodendrales</taxon>
        <taxon>Chlorodendraceae</taxon>
        <taxon>Tetraselmis</taxon>
    </lineage>
</organism>
<dbReference type="GO" id="GO:0005504">
    <property type="term" value="F:fatty acid binding"/>
    <property type="evidence" value="ECO:0007669"/>
    <property type="project" value="TreeGrafter"/>
</dbReference>
<dbReference type="InterPro" id="IPR006091">
    <property type="entry name" value="Acyl-CoA_Oxase/DH_mid-dom"/>
</dbReference>
<evidence type="ECO:0000256" key="10">
    <source>
        <dbReference type="ARBA" id="ARBA00023140"/>
    </source>
</evidence>
<dbReference type="Pfam" id="PF02770">
    <property type="entry name" value="Acyl-CoA_dh_M"/>
    <property type="match status" value="1"/>
</dbReference>
<dbReference type="Pfam" id="PF01756">
    <property type="entry name" value="ACOX"/>
    <property type="match status" value="1"/>
</dbReference>
<evidence type="ECO:0000256" key="4">
    <source>
        <dbReference type="ARBA" id="ARBA00006288"/>
    </source>
</evidence>
<evidence type="ECO:0000256" key="2">
    <source>
        <dbReference type="ARBA" id="ARBA00001974"/>
    </source>
</evidence>
<dbReference type="AlphaFoldDB" id="A0A061RAN5"/>
<comment type="similarity">
    <text evidence="4 11">Belongs to the acyl-CoA oxidase family.</text>
</comment>
<keyword evidence="9" id="KW-0443">Lipid metabolism</keyword>
<sequence length="662" mass="73640">MGPSRQLATTECSAIAVKALPRFDVSTMNSYMEDRTLRDQAQAVYSHFMEHADLLPPEGESLTKEKHRALVKEQLLSLLEAGYRPLQLFTADMKRYFCLAESVAQVDLSLTVKMGVQYTLWGGSVMNLGSERHRSEFCQEIDTFQAPGCFAMTELYHGSNVAGLQTEAILDIATDEWVIHTPDEGAIKWWIGNAACDGKYATVFARLKVPKLDGSGGLDDHGVHAFIVPIRNHSGETVSGVEIRDCGYKVGLNGVDNGAIRFTHVRVPRTNLLDRFASVDRSGRYSSAVQSASKRFAATLGELTGGRVGIVCISTAALKAALTIAIRYSAQRQQFGPPDSPEVAVLDYQSQQLRLIPSLATAYALHFAKRFLVDQYIEMQSSRNEDLIEDVHSISAGLKAYTSSFTASCLNACRESCGGHGYAAVNRLGQLRSDHDIFQTFEGDNTVLLQQVASMLLKLHRRQFRGTPFAATYNFLRQVAANSVMVNPLLSHETDVRHLRDPGFQIRALRYRTARLLYTVANRLQKHRARRGAFEAWNHCLTHLLLLANSFIESVILEKFVQAVGSVKDPECRTALKALCDVFALMRIRSDILFRNDDYVAPSKAKAIERVIRELCSELRSIAVPLVDAFMIPDHILRAPIGKSQPNGSIYREYLAKVGFEQ</sequence>
<dbReference type="InterPro" id="IPR009100">
    <property type="entry name" value="AcylCoA_DH/oxidase_NM_dom_sf"/>
</dbReference>
<keyword evidence="6 11" id="KW-0274">FAD</keyword>
<evidence type="ECO:0000313" key="17">
    <source>
        <dbReference type="EMBL" id="JAC70012.1"/>
    </source>
</evidence>
<comment type="subcellular location">
    <subcellularLocation>
        <location evidence="3">Peroxisome</location>
    </subcellularLocation>
</comment>
<feature type="binding site" evidence="13">
    <location>
        <position position="153"/>
    </location>
    <ligand>
        <name>FAD</name>
        <dbReference type="ChEBI" id="CHEBI:57692"/>
    </ligand>
</feature>
<name>A0A061RAN5_9CHLO</name>
<feature type="domain" description="Acyl-CoA oxidase C-terminal" evidence="14">
    <location>
        <begin position="503"/>
        <end position="658"/>
    </location>
</feature>
<reference evidence="17" key="1">
    <citation type="submission" date="2014-05" db="EMBL/GenBank/DDBJ databases">
        <title>The transcriptome of the halophilic microalga Tetraselmis sp. GSL018 isolated from the Great Salt Lake, Utah.</title>
        <authorList>
            <person name="Jinkerson R.E."/>
            <person name="D'Adamo S."/>
            <person name="Posewitz M.C."/>
        </authorList>
    </citation>
    <scope>NUCLEOTIDE SEQUENCE</scope>
    <source>
        <strain evidence="17">GSL018</strain>
    </source>
</reference>
<dbReference type="GO" id="GO:0055088">
    <property type="term" value="P:lipid homeostasis"/>
    <property type="evidence" value="ECO:0007669"/>
    <property type="project" value="TreeGrafter"/>
</dbReference>
<dbReference type="FunFam" id="1.20.140.10:FF:000007">
    <property type="entry name" value="Acyl-coenzyme A oxidase"/>
    <property type="match status" value="1"/>
</dbReference>
<dbReference type="InterPro" id="IPR012258">
    <property type="entry name" value="Acyl-CoA_oxidase"/>
</dbReference>
<evidence type="ECO:0000256" key="7">
    <source>
        <dbReference type="ARBA" id="ARBA00022832"/>
    </source>
</evidence>
<keyword evidence="7" id="KW-0276">Fatty acid metabolism</keyword>
<accession>A0A061RAN5</accession>
<evidence type="ECO:0000256" key="5">
    <source>
        <dbReference type="ARBA" id="ARBA00022630"/>
    </source>
</evidence>
<dbReference type="FunFam" id="1.20.140.10:FF:000010">
    <property type="entry name" value="Acyl-coenzyme A oxidase"/>
    <property type="match status" value="1"/>
</dbReference>
<dbReference type="GO" id="GO:0003997">
    <property type="term" value="F:acyl-CoA oxidase activity"/>
    <property type="evidence" value="ECO:0007669"/>
    <property type="project" value="UniProtKB-EC"/>
</dbReference>